<keyword evidence="2" id="KW-1185">Reference proteome</keyword>
<evidence type="ECO:0000313" key="1">
    <source>
        <dbReference type="EMBL" id="CRK93184.1"/>
    </source>
</evidence>
<sequence>MNQTGMKKEKFYQHKSKTLSQMEEKSLRLESLFCAFRHPKIGNRNLSTHFGIMSVELVTTEKRKQTRSHIRATLPKPSFTFLTLIKDV</sequence>
<dbReference type="Proteomes" id="UP000183832">
    <property type="component" value="Unassembled WGS sequence"/>
</dbReference>
<proteinExistence type="predicted"/>
<evidence type="ECO:0000313" key="2">
    <source>
        <dbReference type="Proteomes" id="UP000183832"/>
    </source>
</evidence>
<name>A0A1J1HYK3_9DIPT</name>
<reference evidence="1 2" key="1">
    <citation type="submission" date="2015-04" db="EMBL/GenBank/DDBJ databases">
        <authorList>
            <person name="Syromyatnikov M.Y."/>
            <person name="Popov V.N."/>
        </authorList>
    </citation>
    <scope>NUCLEOTIDE SEQUENCE [LARGE SCALE GENOMIC DNA]</scope>
</reference>
<organism evidence="1 2">
    <name type="scientific">Clunio marinus</name>
    <dbReference type="NCBI Taxonomy" id="568069"/>
    <lineage>
        <taxon>Eukaryota</taxon>
        <taxon>Metazoa</taxon>
        <taxon>Ecdysozoa</taxon>
        <taxon>Arthropoda</taxon>
        <taxon>Hexapoda</taxon>
        <taxon>Insecta</taxon>
        <taxon>Pterygota</taxon>
        <taxon>Neoptera</taxon>
        <taxon>Endopterygota</taxon>
        <taxon>Diptera</taxon>
        <taxon>Nematocera</taxon>
        <taxon>Chironomoidea</taxon>
        <taxon>Chironomidae</taxon>
        <taxon>Clunio</taxon>
    </lineage>
</organism>
<gene>
    <name evidence="1" type="ORF">CLUMA_CG006728</name>
</gene>
<dbReference type="EMBL" id="CVRI01000037">
    <property type="protein sequence ID" value="CRK93184.1"/>
    <property type="molecule type" value="Genomic_DNA"/>
</dbReference>
<accession>A0A1J1HYK3</accession>
<protein>
    <submittedName>
        <fullName evidence="1">CLUMA_CG006728, isoform A</fullName>
    </submittedName>
</protein>
<dbReference type="AlphaFoldDB" id="A0A1J1HYK3"/>